<dbReference type="SMART" id="SM00382">
    <property type="entry name" value="AAA"/>
    <property type="match status" value="1"/>
</dbReference>
<dbReference type="Gene3D" id="3.40.50.300">
    <property type="entry name" value="P-loop containing nucleotide triphosphate hydrolases"/>
    <property type="match status" value="1"/>
</dbReference>
<evidence type="ECO:0000256" key="3">
    <source>
        <dbReference type="ARBA" id="ARBA00022741"/>
    </source>
</evidence>
<evidence type="ECO:0000259" key="5">
    <source>
        <dbReference type="PROSITE" id="PS50893"/>
    </source>
</evidence>
<accession>W0PBB0</accession>
<dbReference type="PANTHER" id="PTHR45772:SF3">
    <property type="entry name" value="ABC TRANSPORTER ATP-BINDING PROTEIN"/>
    <property type="match status" value="1"/>
</dbReference>
<dbReference type="PROSITE" id="PS50893">
    <property type="entry name" value="ABC_TRANSPORTER_2"/>
    <property type="match status" value="1"/>
</dbReference>
<dbReference type="PANTHER" id="PTHR45772">
    <property type="entry name" value="CONSERVED COMPONENT OF ABC TRANSPORTER FOR NATURAL AMINO ACIDS-RELATED"/>
    <property type="match status" value="1"/>
</dbReference>
<dbReference type="GO" id="GO:0005524">
    <property type="term" value="F:ATP binding"/>
    <property type="evidence" value="ECO:0007669"/>
    <property type="project" value="UniProtKB-KW"/>
</dbReference>
<dbReference type="InterPro" id="IPR003439">
    <property type="entry name" value="ABC_transporter-like_ATP-bd"/>
</dbReference>
<proteinExistence type="predicted"/>
<evidence type="ECO:0000256" key="2">
    <source>
        <dbReference type="ARBA" id="ARBA00022475"/>
    </source>
</evidence>
<dbReference type="KEGG" id="amim:MIM_c20750"/>
<dbReference type="EMBL" id="CP003915">
    <property type="protein sequence ID" value="AHG64154.1"/>
    <property type="molecule type" value="Genomic_DNA"/>
</dbReference>
<name>W0PBB0_ADVMD</name>
<dbReference type="SUPFAM" id="SSF52540">
    <property type="entry name" value="P-loop containing nucleoside triphosphate hydrolases"/>
    <property type="match status" value="1"/>
</dbReference>
<evidence type="ECO:0000313" key="6">
    <source>
        <dbReference type="EMBL" id="AHG64154.1"/>
    </source>
</evidence>
<keyword evidence="1" id="KW-0813">Transport</keyword>
<evidence type="ECO:0000256" key="4">
    <source>
        <dbReference type="ARBA" id="ARBA00022840"/>
    </source>
</evidence>
<dbReference type="FunFam" id="3.40.50.300:FF:000421">
    <property type="entry name" value="Branched-chain amino acid ABC transporter ATP-binding protein"/>
    <property type="match status" value="1"/>
</dbReference>
<evidence type="ECO:0000256" key="1">
    <source>
        <dbReference type="ARBA" id="ARBA00022448"/>
    </source>
</evidence>
<dbReference type="InterPro" id="IPR027417">
    <property type="entry name" value="P-loop_NTPase"/>
</dbReference>
<keyword evidence="2" id="KW-0472">Membrane</keyword>
<dbReference type="InterPro" id="IPR003593">
    <property type="entry name" value="AAA+_ATPase"/>
</dbReference>
<dbReference type="InterPro" id="IPR032823">
    <property type="entry name" value="BCA_ABC_TP_C"/>
</dbReference>
<dbReference type="Pfam" id="PF12399">
    <property type="entry name" value="BCA_ABC_TP_C"/>
    <property type="match status" value="1"/>
</dbReference>
<gene>
    <name evidence="6" type="ORF">MIM_c20750</name>
</gene>
<dbReference type="AlphaFoldDB" id="W0PBB0"/>
<dbReference type="Proteomes" id="UP000019095">
    <property type="component" value="Chromosome"/>
</dbReference>
<keyword evidence="7" id="KW-1185">Reference proteome</keyword>
<dbReference type="RefSeq" id="WP_407638142.1">
    <property type="nucleotide sequence ID" value="NZ_CP003915.1"/>
</dbReference>
<dbReference type="STRING" id="1247726.MIM_c20750"/>
<sequence>MLPLYWHQAMAMPSLSALSDPPERLTPETNPNLAKPILVASGLTKQFHGFVVVKNANLSVRTGSIHALIGPNGAGKTTMFNLLTGFITPTQGKIEFEGVNITNISAEAVARRGLVRSFQISSVFAKLSVHENVRVALQRQAGLAHQFWRSDSALRQLDERVEQLLEAVNLTRYRDTLATHLSYGRKRILELATTLALEPKLLLLDEPMAGLAHEDIDRVAELIQKVSQGRTVLMVEHNLSVVRSLCDAITVLQRGSVIAEGRYDEVSENPLVREAYIGTEEEN</sequence>
<feature type="domain" description="ABC transporter" evidence="5">
    <location>
        <begin position="38"/>
        <end position="279"/>
    </location>
</feature>
<evidence type="ECO:0000313" key="7">
    <source>
        <dbReference type="Proteomes" id="UP000019095"/>
    </source>
</evidence>
<keyword evidence="4 6" id="KW-0067">ATP-binding</keyword>
<dbReference type="eggNOG" id="COG0411">
    <property type="taxonomic scope" value="Bacteria"/>
</dbReference>
<dbReference type="GO" id="GO:0005886">
    <property type="term" value="C:plasma membrane"/>
    <property type="evidence" value="ECO:0007669"/>
    <property type="project" value="TreeGrafter"/>
</dbReference>
<dbReference type="InterPro" id="IPR051120">
    <property type="entry name" value="ABC_AA/LPS_Transport"/>
</dbReference>
<dbReference type="PATRIC" id="fig|1247726.3.peg.2284"/>
<dbReference type="HOGENOM" id="CLU_000604_1_2_4"/>
<organism evidence="6 7">
    <name type="scientific">Advenella mimigardefordensis (strain DSM 17166 / LMG 22922 / DPN7)</name>
    <dbReference type="NCBI Taxonomy" id="1247726"/>
    <lineage>
        <taxon>Bacteria</taxon>
        <taxon>Pseudomonadati</taxon>
        <taxon>Pseudomonadota</taxon>
        <taxon>Betaproteobacteria</taxon>
        <taxon>Burkholderiales</taxon>
        <taxon>Alcaligenaceae</taxon>
    </lineage>
</organism>
<keyword evidence="3" id="KW-0547">Nucleotide-binding</keyword>
<keyword evidence="2" id="KW-1003">Cell membrane</keyword>
<dbReference type="CDD" id="cd03219">
    <property type="entry name" value="ABC_Mj1267_LivG_branched"/>
    <property type="match status" value="1"/>
</dbReference>
<protein>
    <submittedName>
        <fullName evidence="6">Putative high-affinity branched-chain amino acid transport ATP-binding protein BraF</fullName>
    </submittedName>
</protein>
<reference evidence="6 7" key="1">
    <citation type="journal article" date="2014" name="Microbiology">
        <title>Unravelling the complete genome sequence of Advenella mimigardefordensis strain DPN7T and novel insights in the catabolism of the xenobiotic polythioester precursor 3,3'-dithiodipropionate.</title>
        <authorList>
            <person name="Wubbeler J.H."/>
            <person name="Hiessl S."/>
            <person name="Schuldes J."/>
            <person name="Thurmer A."/>
            <person name="Daniel R."/>
            <person name="Steinbuchel A."/>
        </authorList>
    </citation>
    <scope>NUCLEOTIDE SEQUENCE [LARGE SCALE GENOMIC DNA]</scope>
    <source>
        <strain evidence="7">DSM 17166 / LMG 22922 / DPN7</strain>
    </source>
</reference>
<dbReference type="Pfam" id="PF00005">
    <property type="entry name" value="ABC_tran"/>
    <property type="match status" value="1"/>
</dbReference>
<dbReference type="GO" id="GO:0016887">
    <property type="term" value="F:ATP hydrolysis activity"/>
    <property type="evidence" value="ECO:0007669"/>
    <property type="project" value="InterPro"/>
</dbReference>